<organism evidence="6 7">
    <name type="scientific">Candidatus Neomicrothrix subdominans</name>
    <dbReference type="NCBI Taxonomy" id="2954438"/>
    <lineage>
        <taxon>Bacteria</taxon>
        <taxon>Bacillati</taxon>
        <taxon>Actinomycetota</taxon>
        <taxon>Acidimicrobiia</taxon>
        <taxon>Acidimicrobiales</taxon>
        <taxon>Microthrixaceae</taxon>
        <taxon>Candidatus Neomicrothrix</taxon>
    </lineage>
</organism>
<evidence type="ECO:0000313" key="7">
    <source>
        <dbReference type="Proteomes" id="UP000727993"/>
    </source>
</evidence>
<proteinExistence type="inferred from homology"/>
<dbReference type="NCBIfam" id="NF005102">
    <property type="entry name" value="PRK06541.1"/>
    <property type="match status" value="1"/>
</dbReference>
<dbReference type="InterPro" id="IPR005814">
    <property type="entry name" value="Aminotrans_3"/>
</dbReference>
<name>A0A936NFW0_9ACTN</name>
<dbReference type="SUPFAM" id="SSF53383">
    <property type="entry name" value="PLP-dependent transferases"/>
    <property type="match status" value="1"/>
</dbReference>
<dbReference type="Gene3D" id="3.90.1150.10">
    <property type="entry name" value="Aspartate Aminotransferase, domain 1"/>
    <property type="match status" value="1"/>
</dbReference>
<dbReference type="GO" id="GO:0008483">
    <property type="term" value="F:transaminase activity"/>
    <property type="evidence" value="ECO:0007669"/>
    <property type="project" value="UniProtKB-KW"/>
</dbReference>
<dbReference type="InterPro" id="IPR015424">
    <property type="entry name" value="PyrdxlP-dep_Trfase"/>
</dbReference>
<sequence length="457" mass="49227">MSRSASELQELSARHTWGHFSQLAPSDPSEIAVIDRGEGCYVWDANGKRYLDGLAGLYTVNAGHGRSSIAAAMAEQAEALAYFPLWSYTHPVAIELAARLASLAPGDLNRAFFTTGGGEAVESAWKLARQYHAARGEPNRYKAIARQTAYHGTTMGALSLTGVAEIRGLFEPLVPGGIHVENTNRYRCAFCASGPTCTLQCADDIERAILREGADTVAAVFLEPVQNSGGCFTPPPGYFQRVREICDRHGVLLVSDEVICAFGRLGAYFGAERVGSEPDMITMAKGLTSGYAPLGGVMVSDRVAEPFLEEGSMFMHGITFGGHPVSCAAAMANLDLFEAEDLNGRVRSHEDEFRAALDTLTDLPVVGDVRGMGYFYAIELVKDRDTRETFSAAEGERLLRKLLSPRLFELGLICRADDRGDPVLQLSPALVAGTDEFDLIADVIRTALTESMGALSA</sequence>
<dbReference type="InterPro" id="IPR049704">
    <property type="entry name" value="Aminotrans_3_PPA_site"/>
</dbReference>
<comment type="similarity">
    <text evidence="1 5">Belongs to the class-III pyridoxal-phosphate-dependent aminotransferase family.</text>
</comment>
<dbReference type="Proteomes" id="UP000727993">
    <property type="component" value="Unassembled WGS sequence"/>
</dbReference>
<dbReference type="EMBL" id="JADJZA010000008">
    <property type="protein sequence ID" value="MBK9298207.1"/>
    <property type="molecule type" value="Genomic_DNA"/>
</dbReference>
<dbReference type="PROSITE" id="PS00600">
    <property type="entry name" value="AA_TRANSFER_CLASS_3"/>
    <property type="match status" value="1"/>
</dbReference>
<dbReference type="AlphaFoldDB" id="A0A936NFW0"/>
<evidence type="ECO:0000313" key="6">
    <source>
        <dbReference type="EMBL" id="MBK9298207.1"/>
    </source>
</evidence>
<evidence type="ECO:0000256" key="1">
    <source>
        <dbReference type="ARBA" id="ARBA00008954"/>
    </source>
</evidence>
<protein>
    <submittedName>
        <fullName evidence="6">Aspartate aminotransferase family protein</fullName>
    </submittedName>
</protein>
<dbReference type="FunFam" id="3.40.640.10:FF:000014">
    <property type="entry name" value="Adenosylmethionine-8-amino-7-oxononanoate aminotransferase, probable"/>
    <property type="match status" value="1"/>
</dbReference>
<dbReference type="PANTHER" id="PTHR43094">
    <property type="entry name" value="AMINOTRANSFERASE"/>
    <property type="match status" value="1"/>
</dbReference>
<evidence type="ECO:0000256" key="3">
    <source>
        <dbReference type="ARBA" id="ARBA00022679"/>
    </source>
</evidence>
<gene>
    <name evidence="6" type="ORF">IPN02_15495</name>
</gene>
<dbReference type="InterPro" id="IPR015422">
    <property type="entry name" value="PyrdxlP-dep_Trfase_small"/>
</dbReference>
<dbReference type="CDD" id="cd00610">
    <property type="entry name" value="OAT_like"/>
    <property type="match status" value="1"/>
</dbReference>
<dbReference type="PANTHER" id="PTHR43094:SF1">
    <property type="entry name" value="AMINOTRANSFERASE CLASS-III"/>
    <property type="match status" value="1"/>
</dbReference>
<dbReference type="GO" id="GO:0030170">
    <property type="term" value="F:pyridoxal phosphate binding"/>
    <property type="evidence" value="ECO:0007669"/>
    <property type="project" value="InterPro"/>
</dbReference>
<evidence type="ECO:0000256" key="5">
    <source>
        <dbReference type="RuleBase" id="RU003560"/>
    </source>
</evidence>
<dbReference type="Gene3D" id="3.40.640.10">
    <property type="entry name" value="Type I PLP-dependent aspartate aminotransferase-like (Major domain)"/>
    <property type="match status" value="1"/>
</dbReference>
<dbReference type="InterPro" id="IPR015421">
    <property type="entry name" value="PyrdxlP-dep_Trfase_major"/>
</dbReference>
<keyword evidence="3" id="KW-0808">Transferase</keyword>
<keyword evidence="4 5" id="KW-0663">Pyridoxal phosphate</keyword>
<accession>A0A936NFW0</accession>
<keyword evidence="2 6" id="KW-0032">Aminotransferase</keyword>
<dbReference type="Pfam" id="PF00202">
    <property type="entry name" value="Aminotran_3"/>
    <property type="match status" value="1"/>
</dbReference>
<comment type="caution">
    <text evidence="6">The sequence shown here is derived from an EMBL/GenBank/DDBJ whole genome shotgun (WGS) entry which is preliminary data.</text>
</comment>
<evidence type="ECO:0000256" key="4">
    <source>
        <dbReference type="ARBA" id="ARBA00022898"/>
    </source>
</evidence>
<evidence type="ECO:0000256" key="2">
    <source>
        <dbReference type="ARBA" id="ARBA00022576"/>
    </source>
</evidence>
<reference evidence="6 7" key="1">
    <citation type="submission" date="2020-10" db="EMBL/GenBank/DDBJ databases">
        <title>Connecting structure to function with the recovery of over 1000 high-quality activated sludge metagenome-assembled genomes encoding full-length rRNA genes using long-read sequencing.</title>
        <authorList>
            <person name="Singleton C.M."/>
            <person name="Petriglieri F."/>
            <person name="Kristensen J.M."/>
            <person name="Kirkegaard R.H."/>
            <person name="Michaelsen T.Y."/>
            <person name="Andersen M.H."/>
            <person name="Karst S.M."/>
            <person name="Dueholm M.S."/>
            <person name="Nielsen P.H."/>
            <person name="Albertsen M."/>
        </authorList>
    </citation>
    <scope>NUCLEOTIDE SEQUENCE [LARGE SCALE GENOMIC DNA]</scope>
    <source>
        <strain evidence="6">Lyne_18-Q3-R50-59_MAXAC.006</strain>
    </source>
</reference>